<dbReference type="EMBL" id="DS113277">
    <property type="protein sequence ID" value="EAY13987.1"/>
    <property type="molecule type" value="Genomic_DNA"/>
</dbReference>
<organism evidence="3 4">
    <name type="scientific">Trichomonas vaginalis (strain ATCC PRA-98 / G3)</name>
    <dbReference type="NCBI Taxonomy" id="412133"/>
    <lineage>
        <taxon>Eukaryota</taxon>
        <taxon>Metamonada</taxon>
        <taxon>Parabasalia</taxon>
        <taxon>Trichomonadida</taxon>
        <taxon>Trichomonadidae</taxon>
        <taxon>Trichomonas</taxon>
    </lineage>
</organism>
<sequence>MQLEKSNLPSLRKGGGESRTALGAATSSSSIFSRSRRSTSSLLSMGSDAQSSGSSMKGKNQFKPVSYFTEKLITPSTDVVRKFHSIQRKYKNSISAFISEKEQIKVSMERERAHIDTLIQENEEREANIRETLEVLRSTNKTQKVKSKPPSIEQLRKIANTIMREGLKFKKLSENQQRIDKETVGVEVAEDKLDLNQNLGDDSSFDKVMELQRKKLSSIVFQNENSKMKLETTMSNRDMLNRVIFDHNTNKEALKLKMENLTAEGKKLVSEFETKLNHYAKILGELKWKNEVVKECNMIAKLPKSS</sequence>
<reference evidence="3" key="1">
    <citation type="submission" date="2006-10" db="EMBL/GenBank/DDBJ databases">
        <authorList>
            <person name="Amadeo P."/>
            <person name="Zhao Q."/>
            <person name="Wortman J."/>
            <person name="Fraser-Liggett C."/>
            <person name="Carlton J."/>
        </authorList>
    </citation>
    <scope>NUCLEOTIDE SEQUENCE</scope>
    <source>
        <strain evidence="3">G3</strain>
    </source>
</reference>
<accession>A2E068</accession>
<dbReference type="OrthoDB" id="10265150at2759"/>
<protein>
    <submittedName>
        <fullName evidence="3">Uncharacterized protein</fullName>
    </submittedName>
</protein>
<proteinExistence type="predicted"/>
<feature type="compositionally biased region" description="Low complexity" evidence="2">
    <location>
        <begin position="26"/>
        <end position="56"/>
    </location>
</feature>
<dbReference type="VEuPathDB" id="TrichDB:TVAGG3_0219480"/>
<evidence type="ECO:0000313" key="3">
    <source>
        <dbReference type="EMBL" id="EAY13987.1"/>
    </source>
</evidence>
<reference evidence="3" key="2">
    <citation type="journal article" date="2007" name="Science">
        <title>Draft genome sequence of the sexually transmitted pathogen Trichomonas vaginalis.</title>
        <authorList>
            <person name="Carlton J.M."/>
            <person name="Hirt R.P."/>
            <person name="Silva J.C."/>
            <person name="Delcher A.L."/>
            <person name="Schatz M."/>
            <person name="Zhao Q."/>
            <person name="Wortman J.R."/>
            <person name="Bidwell S.L."/>
            <person name="Alsmark U.C.M."/>
            <person name="Besteiro S."/>
            <person name="Sicheritz-Ponten T."/>
            <person name="Noel C.J."/>
            <person name="Dacks J.B."/>
            <person name="Foster P.G."/>
            <person name="Simillion C."/>
            <person name="Van de Peer Y."/>
            <person name="Miranda-Saavedra D."/>
            <person name="Barton G.J."/>
            <person name="Westrop G.D."/>
            <person name="Mueller S."/>
            <person name="Dessi D."/>
            <person name="Fiori P.L."/>
            <person name="Ren Q."/>
            <person name="Paulsen I."/>
            <person name="Zhang H."/>
            <person name="Bastida-Corcuera F.D."/>
            <person name="Simoes-Barbosa A."/>
            <person name="Brown M.T."/>
            <person name="Hayes R.D."/>
            <person name="Mukherjee M."/>
            <person name="Okumura C.Y."/>
            <person name="Schneider R."/>
            <person name="Smith A.J."/>
            <person name="Vanacova S."/>
            <person name="Villalvazo M."/>
            <person name="Haas B.J."/>
            <person name="Pertea M."/>
            <person name="Feldblyum T.V."/>
            <person name="Utterback T.R."/>
            <person name="Shu C.L."/>
            <person name="Osoegawa K."/>
            <person name="de Jong P.J."/>
            <person name="Hrdy I."/>
            <person name="Horvathova L."/>
            <person name="Zubacova Z."/>
            <person name="Dolezal P."/>
            <person name="Malik S.B."/>
            <person name="Logsdon J.M. Jr."/>
            <person name="Henze K."/>
            <person name="Gupta A."/>
            <person name="Wang C.C."/>
            <person name="Dunne R.L."/>
            <person name="Upcroft J.A."/>
            <person name="Upcroft P."/>
            <person name="White O."/>
            <person name="Salzberg S.L."/>
            <person name="Tang P."/>
            <person name="Chiu C.-H."/>
            <person name="Lee Y.-S."/>
            <person name="Embley T.M."/>
            <person name="Coombs G.H."/>
            <person name="Mottram J.C."/>
            <person name="Tachezy J."/>
            <person name="Fraser-Liggett C.M."/>
            <person name="Johnson P.J."/>
        </authorList>
    </citation>
    <scope>NUCLEOTIDE SEQUENCE [LARGE SCALE GENOMIC DNA]</scope>
    <source>
        <strain evidence="3">G3</strain>
    </source>
</reference>
<dbReference type="KEGG" id="tva:4771975"/>
<gene>
    <name evidence="3" type="ORF">TVAG_491260</name>
</gene>
<dbReference type="RefSeq" id="XP_001326210.1">
    <property type="nucleotide sequence ID" value="XM_001326175.1"/>
</dbReference>
<feature type="coiled-coil region" evidence="1">
    <location>
        <begin position="108"/>
        <end position="139"/>
    </location>
</feature>
<feature type="region of interest" description="Disordered" evidence="2">
    <location>
        <begin position="1"/>
        <end position="60"/>
    </location>
</feature>
<dbReference type="AlphaFoldDB" id="A2E068"/>
<dbReference type="VEuPathDB" id="TrichDB:TVAG_491260"/>
<dbReference type="SMR" id="A2E068"/>
<evidence type="ECO:0000313" key="4">
    <source>
        <dbReference type="Proteomes" id="UP000001542"/>
    </source>
</evidence>
<evidence type="ECO:0000256" key="2">
    <source>
        <dbReference type="SAM" id="MobiDB-lite"/>
    </source>
</evidence>
<keyword evidence="1" id="KW-0175">Coiled coil</keyword>
<keyword evidence="4" id="KW-1185">Reference proteome</keyword>
<dbReference type="Proteomes" id="UP000001542">
    <property type="component" value="Unassembled WGS sequence"/>
</dbReference>
<evidence type="ECO:0000256" key="1">
    <source>
        <dbReference type="SAM" id="Coils"/>
    </source>
</evidence>
<dbReference type="InParanoid" id="A2E068"/>
<feature type="coiled-coil region" evidence="1">
    <location>
        <begin position="244"/>
        <end position="271"/>
    </location>
</feature>
<name>A2E068_TRIV3</name>